<evidence type="ECO:0000256" key="2">
    <source>
        <dbReference type="ARBA" id="ARBA00008779"/>
    </source>
</evidence>
<organism evidence="9 10">
    <name type="scientific">Cyclobacterium xiamenense</name>
    <dbReference type="NCBI Taxonomy" id="1297121"/>
    <lineage>
        <taxon>Bacteria</taxon>
        <taxon>Pseudomonadati</taxon>
        <taxon>Bacteroidota</taxon>
        <taxon>Cytophagia</taxon>
        <taxon>Cytophagales</taxon>
        <taxon>Cyclobacteriaceae</taxon>
        <taxon>Cyclobacterium</taxon>
    </lineage>
</organism>
<dbReference type="InterPro" id="IPR024607">
    <property type="entry name" value="Sulfatase_CS"/>
</dbReference>
<comment type="similarity">
    <text evidence="2">Belongs to the sulfatase family.</text>
</comment>
<sequence>MKKATVVLPIALLVSVLFSCKQETQIPPNVLFILVDDLGYADLGFSGSPFHETPHLDQLASESVQFIHGYSGSRVCSPARATIMTGQFTASHGITDWIGAKTGTDWRTHQRHDPMLPADYQHELPADATTLAEAFKQNGYRTFFAGKWHLGGEGSYPEDHGFDANVAGWDKGSPAGGFFSPYNNPKITDGPDGENLTLRLGREVADFITNSKEEPFFAFLSFYAVHAPVQTSKDRWEKYRDKAESMGIREKGFEMGEKLPFRTVQDNPNYAGLVASVDDAVGIVLDRLRSLGLDERTIVVFTSDNGGVVAGDAFATTNLLVKGGKGQHWEGGIRVPYLIKVPGKPAGKTLNYPVVGADFFPTLVDLAGLKTDPVQEIEGMSLVPLLDGETPSARAIFWHYPHYGNQGGVPSAMVRRGDWKLIRYFEDGHEELYHIPDDPFETQELSQENPAEHARLTALLSRYLEKKQVSLPVLDPEFDRELYNKRLEEMEQVLLPRLEKQRLDFLKEDWEPNSDWWGSITTD</sequence>
<name>A0A1H6TIT4_9BACT</name>
<dbReference type="GO" id="GO:0004065">
    <property type="term" value="F:arylsulfatase activity"/>
    <property type="evidence" value="ECO:0007669"/>
    <property type="project" value="TreeGrafter"/>
</dbReference>
<dbReference type="STRING" id="1416801.SAMN05192553_101338"/>
<dbReference type="InterPro" id="IPR017850">
    <property type="entry name" value="Alkaline_phosphatase_core_sf"/>
</dbReference>
<feature type="signal peptide" evidence="7">
    <location>
        <begin position="1"/>
        <end position="19"/>
    </location>
</feature>
<dbReference type="InterPro" id="IPR000917">
    <property type="entry name" value="Sulfatase_N"/>
</dbReference>
<evidence type="ECO:0000259" key="8">
    <source>
        <dbReference type="Pfam" id="PF00884"/>
    </source>
</evidence>
<evidence type="ECO:0000256" key="7">
    <source>
        <dbReference type="SAM" id="SignalP"/>
    </source>
</evidence>
<reference evidence="10" key="1">
    <citation type="submission" date="2016-10" db="EMBL/GenBank/DDBJ databases">
        <authorList>
            <person name="Varghese N."/>
            <person name="Submissions S."/>
        </authorList>
    </citation>
    <scope>NUCLEOTIDE SEQUENCE [LARGE SCALE GENOMIC DNA]</scope>
    <source>
        <strain evidence="10">IBRC-M 10761</strain>
    </source>
</reference>
<keyword evidence="5" id="KW-0378">Hydrolase</keyword>
<comment type="cofactor">
    <cofactor evidence="1">
        <name>Ca(2+)</name>
        <dbReference type="ChEBI" id="CHEBI:29108"/>
    </cofactor>
</comment>
<protein>
    <submittedName>
        <fullName evidence="9">Arylsulfatase A</fullName>
    </submittedName>
</protein>
<evidence type="ECO:0000256" key="5">
    <source>
        <dbReference type="ARBA" id="ARBA00022801"/>
    </source>
</evidence>
<dbReference type="InterPro" id="IPR050738">
    <property type="entry name" value="Sulfatase"/>
</dbReference>
<keyword evidence="4 7" id="KW-0732">Signal</keyword>
<evidence type="ECO:0000256" key="1">
    <source>
        <dbReference type="ARBA" id="ARBA00001913"/>
    </source>
</evidence>
<feature type="domain" description="Sulfatase N-terminal" evidence="8">
    <location>
        <begin position="28"/>
        <end position="368"/>
    </location>
</feature>
<feature type="chain" id="PRO_5011691440" evidence="7">
    <location>
        <begin position="20"/>
        <end position="523"/>
    </location>
</feature>
<evidence type="ECO:0000313" key="10">
    <source>
        <dbReference type="Proteomes" id="UP000199403"/>
    </source>
</evidence>
<evidence type="ECO:0000313" key="9">
    <source>
        <dbReference type="EMBL" id="SEI79969.1"/>
    </source>
</evidence>
<keyword evidence="6" id="KW-0106">Calcium</keyword>
<keyword evidence="10" id="KW-1185">Reference proteome</keyword>
<proteinExistence type="inferred from homology"/>
<dbReference type="OrthoDB" id="9764377at2"/>
<evidence type="ECO:0000256" key="4">
    <source>
        <dbReference type="ARBA" id="ARBA00022729"/>
    </source>
</evidence>
<dbReference type="PROSITE" id="PS00149">
    <property type="entry name" value="SULFATASE_2"/>
    <property type="match status" value="1"/>
</dbReference>
<evidence type="ECO:0000256" key="6">
    <source>
        <dbReference type="ARBA" id="ARBA00022837"/>
    </source>
</evidence>
<gene>
    <name evidence="9" type="ORF">SAMN05192553_101338</name>
</gene>
<evidence type="ECO:0000256" key="3">
    <source>
        <dbReference type="ARBA" id="ARBA00022723"/>
    </source>
</evidence>
<dbReference type="CDD" id="cd16144">
    <property type="entry name" value="ARS_like"/>
    <property type="match status" value="1"/>
</dbReference>
<dbReference type="GO" id="GO:0046872">
    <property type="term" value="F:metal ion binding"/>
    <property type="evidence" value="ECO:0007669"/>
    <property type="project" value="UniProtKB-KW"/>
</dbReference>
<dbReference type="Proteomes" id="UP000199403">
    <property type="component" value="Unassembled WGS sequence"/>
</dbReference>
<dbReference type="PANTHER" id="PTHR42693:SF42">
    <property type="entry name" value="ARYLSULFATASE G"/>
    <property type="match status" value="1"/>
</dbReference>
<dbReference type="RefSeq" id="WP_092168587.1">
    <property type="nucleotide sequence ID" value="NZ_FNZH01000001.1"/>
</dbReference>
<accession>A0A1H6TIT4</accession>
<dbReference type="AlphaFoldDB" id="A0A1H6TIT4"/>
<dbReference type="SUPFAM" id="SSF53649">
    <property type="entry name" value="Alkaline phosphatase-like"/>
    <property type="match status" value="1"/>
</dbReference>
<keyword evidence="3" id="KW-0479">Metal-binding</keyword>
<dbReference type="Pfam" id="PF00884">
    <property type="entry name" value="Sulfatase"/>
    <property type="match status" value="1"/>
</dbReference>
<dbReference type="EMBL" id="FNZH01000001">
    <property type="protein sequence ID" value="SEI79969.1"/>
    <property type="molecule type" value="Genomic_DNA"/>
</dbReference>
<dbReference type="PROSITE" id="PS51257">
    <property type="entry name" value="PROKAR_LIPOPROTEIN"/>
    <property type="match status" value="1"/>
</dbReference>
<dbReference type="Gene3D" id="3.30.1120.10">
    <property type="match status" value="1"/>
</dbReference>
<dbReference type="Gene3D" id="3.40.720.10">
    <property type="entry name" value="Alkaline Phosphatase, subunit A"/>
    <property type="match status" value="1"/>
</dbReference>
<dbReference type="PANTHER" id="PTHR42693">
    <property type="entry name" value="ARYLSULFATASE FAMILY MEMBER"/>
    <property type="match status" value="1"/>
</dbReference>